<name>A0A2A5X0W9_9GAMM</name>
<sequence length="225" mass="25659">MARRSKADNSEDDKDRALLARVATQDRMAFESLYAKYFSSLSRYLTRLLRRPEMIEEVVNDTMYVVWQKAGTFEGRSKVSTWITGIAYLKGIKALDRLRMVPEDGAQTLSEEFDLEDANDVIQKLGLEEWLRSGLHALSADQRSVVELTYFSGFSYQEIADVMQCPVNTIKTRMFHARRHLAKLLPVLEEHTLVDRIPDGVLPGKPDVHRSSGEGKRKPVGSRKL</sequence>
<keyword evidence="4" id="KW-0804">Transcription</keyword>
<evidence type="ECO:0000256" key="3">
    <source>
        <dbReference type="ARBA" id="ARBA00023082"/>
    </source>
</evidence>
<protein>
    <submittedName>
        <fullName evidence="8">RNA polymerase subunit sigma-24</fullName>
    </submittedName>
</protein>
<dbReference type="AlphaFoldDB" id="A0A2A5X0W9"/>
<dbReference type="NCBIfam" id="TIGR02937">
    <property type="entry name" value="sigma70-ECF"/>
    <property type="match status" value="1"/>
</dbReference>
<evidence type="ECO:0000256" key="1">
    <source>
        <dbReference type="ARBA" id="ARBA00010641"/>
    </source>
</evidence>
<evidence type="ECO:0000259" key="6">
    <source>
        <dbReference type="Pfam" id="PF04542"/>
    </source>
</evidence>
<dbReference type="InterPro" id="IPR013324">
    <property type="entry name" value="RNA_pol_sigma_r3/r4-like"/>
</dbReference>
<dbReference type="GO" id="GO:0016987">
    <property type="term" value="F:sigma factor activity"/>
    <property type="evidence" value="ECO:0007669"/>
    <property type="project" value="UniProtKB-KW"/>
</dbReference>
<dbReference type="Pfam" id="PF04542">
    <property type="entry name" value="Sigma70_r2"/>
    <property type="match status" value="1"/>
</dbReference>
<comment type="similarity">
    <text evidence="1">Belongs to the sigma-70 factor family. ECF subfamily.</text>
</comment>
<gene>
    <name evidence="8" type="ORF">CNE99_00830</name>
</gene>
<dbReference type="EMBL" id="NTKD01000002">
    <property type="protein sequence ID" value="PDH41956.1"/>
    <property type="molecule type" value="Genomic_DNA"/>
</dbReference>
<dbReference type="InterPro" id="IPR014284">
    <property type="entry name" value="RNA_pol_sigma-70_dom"/>
</dbReference>
<dbReference type="SUPFAM" id="SSF88946">
    <property type="entry name" value="Sigma2 domain of RNA polymerase sigma factors"/>
    <property type="match status" value="1"/>
</dbReference>
<dbReference type="Proteomes" id="UP000219327">
    <property type="component" value="Unassembled WGS sequence"/>
</dbReference>
<dbReference type="CDD" id="cd06171">
    <property type="entry name" value="Sigma70_r4"/>
    <property type="match status" value="1"/>
</dbReference>
<dbReference type="InterPro" id="IPR039425">
    <property type="entry name" value="RNA_pol_sigma-70-like"/>
</dbReference>
<keyword evidence="3" id="KW-0731">Sigma factor</keyword>
<evidence type="ECO:0000256" key="2">
    <source>
        <dbReference type="ARBA" id="ARBA00023015"/>
    </source>
</evidence>
<comment type="caution">
    <text evidence="8">The sequence shown here is derived from an EMBL/GenBank/DDBJ whole genome shotgun (WGS) entry which is preliminary data.</text>
</comment>
<dbReference type="PANTHER" id="PTHR43133">
    <property type="entry name" value="RNA POLYMERASE ECF-TYPE SIGMA FACTO"/>
    <property type="match status" value="1"/>
</dbReference>
<proteinExistence type="inferred from homology"/>
<reference evidence="8 9" key="1">
    <citation type="submission" date="2017-08" db="EMBL/GenBank/DDBJ databases">
        <title>Fine stratification of microbial communities through a metagenomic profile of the photic zone.</title>
        <authorList>
            <person name="Haro-Moreno J.M."/>
            <person name="Lopez-Perez M."/>
            <person name="De La Torre J."/>
            <person name="Picazo A."/>
            <person name="Camacho A."/>
            <person name="Rodriguez-Valera F."/>
        </authorList>
    </citation>
    <scope>NUCLEOTIDE SEQUENCE [LARGE SCALE GENOMIC DNA]</scope>
    <source>
        <strain evidence="8">MED-G24</strain>
    </source>
</reference>
<dbReference type="InterPro" id="IPR036388">
    <property type="entry name" value="WH-like_DNA-bd_sf"/>
</dbReference>
<dbReference type="PANTHER" id="PTHR43133:SF32">
    <property type="entry name" value="BLR3042 PROTEIN"/>
    <property type="match status" value="1"/>
</dbReference>
<feature type="compositionally biased region" description="Basic and acidic residues" evidence="5">
    <location>
        <begin position="206"/>
        <end position="217"/>
    </location>
</feature>
<dbReference type="GO" id="GO:0003677">
    <property type="term" value="F:DNA binding"/>
    <property type="evidence" value="ECO:0007669"/>
    <property type="project" value="InterPro"/>
</dbReference>
<dbReference type="Pfam" id="PF08281">
    <property type="entry name" value="Sigma70_r4_2"/>
    <property type="match status" value="1"/>
</dbReference>
<evidence type="ECO:0000259" key="7">
    <source>
        <dbReference type="Pfam" id="PF08281"/>
    </source>
</evidence>
<evidence type="ECO:0000313" key="9">
    <source>
        <dbReference type="Proteomes" id="UP000219327"/>
    </source>
</evidence>
<evidence type="ECO:0000256" key="5">
    <source>
        <dbReference type="SAM" id="MobiDB-lite"/>
    </source>
</evidence>
<dbReference type="SUPFAM" id="SSF88659">
    <property type="entry name" value="Sigma3 and sigma4 domains of RNA polymerase sigma factors"/>
    <property type="match status" value="1"/>
</dbReference>
<evidence type="ECO:0000256" key="4">
    <source>
        <dbReference type="ARBA" id="ARBA00023163"/>
    </source>
</evidence>
<evidence type="ECO:0000313" key="8">
    <source>
        <dbReference type="EMBL" id="PDH41956.1"/>
    </source>
</evidence>
<accession>A0A2A5X0W9</accession>
<feature type="domain" description="RNA polymerase sigma-70 region 2" evidence="6">
    <location>
        <begin position="33"/>
        <end position="92"/>
    </location>
</feature>
<keyword evidence="2" id="KW-0805">Transcription regulation</keyword>
<organism evidence="8 9">
    <name type="scientific">OM182 bacterium MED-G24</name>
    <dbReference type="NCBI Taxonomy" id="1986255"/>
    <lineage>
        <taxon>Bacteria</taxon>
        <taxon>Pseudomonadati</taxon>
        <taxon>Pseudomonadota</taxon>
        <taxon>Gammaproteobacteria</taxon>
        <taxon>OMG group</taxon>
        <taxon>OM182 clade</taxon>
    </lineage>
</organism>
<dbReference type="InterPro" id="IPR007627">
    <property type="entry name" value="RNA_pol_sigma70_r2"/>
</dbReference>
<feature type="domain" description="RNA polymerase sigma factor 70 region 4 type 2" evidence="7">
    <location>
        <begin position="130"/>
        <end position="181"/>
    </location>
</feature>
<dbReference type="InterPro" id="IPR013249">
    <property type="entry name" value="RNA_pol_sigma70_r4_t2"/>
</dbReference>
<dbReference type="Gene3D" id="1.10.10.10">
    <property type="entry name" value="Winged helix-like DNA-binding domain superfamily/Winged helix DNA-binding domain"/>
    <property type="match status" value="1"/>
</dbReference>
<dbReference type="Gene3D" id="1.10.1740.10">
    <property type="match status" value="1"/>
</dbReference>
<dbReference type="GO" id="GO:0006352">
    <property type="term" value="P:DNA-templated transcription initiation"/>
    <property type="evidence" value="ECO:0007669"/>
    <property type="project" value="InterPro"/>
</dbReference>
<dbReference type="InterPro" id="IPR013325">
    <property type="entry name" value="RNA_pol_sigma_r2"/>
</dbReference>
<feature type="region of interest" description="Disordered" evidence="5">
    <location>
        <begin position="199"/>
        <end position="225"/>
    </location>
</feature>